<evidence type="ECO:0000313" key="2">
    <source>
        <dbReference type="EMBL" id="SOQ35302.1"/>
    </source>
</evidence>
<sequence length="409" mass="46134">MTQKQVKIGKSKKCRKVKQVEDEYESRGTRRRALLLSSDDVERMAVESSRARLINHLVSKSEDHSHREPAAYHHRANKYQVPSSSVTHSSHANRVPIPKAPYVIPAYQSLVQPPRWCPQSMKTSPQGSYTERMEIPPYICKCANCTSMNCPGRKGNGSNSRKFKGNITTFCDQCTMTPNVHDVACGRTPLLSSPIYSDTVAPCCSSMFGLMDDHCKNTHGRSGPSPILKRGCMNCAKKKTFCDFDPCKTKSVKCFFKKERDESSDCEEIISRRNIYNEGISDMVTGRSAPCPRTVPCSPRCSSRTSVTSSSRNSNIPHSHRNESRYHKHCVDPPDGVYVQDNFTETTRGPYTFAIPKLVARRTCGAKPCRRHSPVMHNIKMPKKVLMSERVLDHGTERIPCNKMPCRRK</sequence>
<name>A0A2H1V4L2_SPOFR</name>
<feature type="region of interest" description="Disordered" evidence="1">
    <location>
        <begin position="300"/>
        <end position="326"/>
    </location>
</feature>
<accession>A0A2H1V4L2</accession>
<evidence type="ECO:0000256" key="1">
    <source>
        <dbReference type="SAM" id="MobiDB-lite"/>
    </source>
</evidence>
<dbReference type="AlphaFoldDB" id="A0A2H1V4L2"/>
<gene>
    <name evidence="2" type="ORF">SFRICE_016561</name>
</gene>
<feature type="compositionally biased region" description="Low complexity" evidence="1">
    <location>
        <begin position="300"/>
        <end position="315"/>
    </location>
</feature>
<organism evidence="2">
    <name type="scientific">Spodoptera frugiperda</name>
    <name type="common">Fall armyworm</name>
    <dbReference type="NCBI Taxonomy" id="7108"/>
    <lineage>
        <taxon>Eukaryota</taxon>
        <taxon>Metazoa</taxon>
        <taxon>Ecdysozoa</taxon>
        <taxon>Arthropoda</taxon>
        <taxon>Hexapoda</taxon>
        <taxon>Insecta</taxon>
        <taxon>Pterygota</taxon>
        <taxon>Neoptera</taxon>
        <taxon>Endopterygota</taxon>
        <taxon>Lepidoptera</taxon>
        <taxon>Glossata</taxon>
        <taxon>Ditrysia</taxon>
        <taxon>Noctuoidea</taxon>
        <taxon>Noctuidae</taxon>
        <taxon>Amphipyrinae</taxon>
        <taxon>Spodoptera</taxon>
    </lineage>
</organism>
<reference evidence="2" key="1">
    <citation type="submission" date="2016-07" db="EMBL/GenBank/DDBJ databases">
        <authorList>
            <person name="Bretaudeau A."/>
        </authorList>
    </citation>
    <scope>NUCLEOTIDE SEQUENCE</scope>
    <source>
        <strain evidence="2">Rice</strain>
        <tissue evidence="2">Whole body</tissue>
    </source>
</reference>
<dbReference type="EMBL" id="ODYU01000462">
    <property type="protein sequence ID" value="SOQ35302.1"/>
    <property type="molecule type" value="Genomic_DNA"/>
</dbReference>
<proteinExistence type="predicted"/>
<protein>
    <submittedName>
        <fullName evidence="2">SFRICE_016561</fullName>
    </submittedName>
</protein>